<dbReference type="InterPro" id="IPR047951">
    <property type="entry name" value="Transpos_ISL3"/>
</dbReference>
<sequence length="339" mass="36572">MAWKGCCLILRPCGSGAYVPRGGRSGWMPTFRLVARGVRTAGHSRRGCTAGTGGSWQARGIGGRQTLLRVHIRRFFCDDTACGRRTFAEQVLDLTAPYVRRTPLLCGILEKIALALGGRPGARMTRLLAVGVSGTTLLRLVRALPVPEIGTVTVVGVDDFAFRKGRNYGSIIVGMHTGRPVDLLPDRRADSFADWLRVHPGAEVVCRDRASGYAEGARLGAPDAIQVADRFHLLYNLTQAVDRVVRAHRPCLKDRPEAEAVAQPRPPTDGRQGRRAQTTRQRHAEIHVLHDGGRPPRAHDPGGQCALTAEAGASSASAWSTSATSSSTSVTRTRRRAPA</sequence>
<dbReference type="PANTHER" id="PTHR33498:SF1">
    <property type="entry name" value="TRANSPOSASE FOR INSERTION SEQUENCE ELEMENT IS1557"/>
    <property type="match status" value="1"/>
</dbReference>
<proteinExistence type="predicted"/>
<dbReference type="Pfam" id="PF01610">
    <property type="entry name" value="DDE_Tnp_ISL3"/>
    <property type="match status" value="1"/>
</dbReference>
<reference evidence="3 4" key="1">
    <citation type="submission" date="2024-04" db="EMBL/GenBank/DDBJ databases">
        <title>Polymorphospora sp. isolated from Baiyangdian Lake in Xiong'an New Area.</title>
        <authorList>
            <person name="Zhang X."/>
            <person name="Liu J."/>
        </authorList>
    </citation>
    <scope>NUCLEOTIDE SEQUENCE [LARGE SCALE GENOMIC DNA]</scope>
    <source>
        <strain evidence="3 4">2-325</strain>
    </source>
</reference>
<evidence type="ECO:0000313" key="3">
    <source>
        <dbReference type="EMBL" id="MFB6397936.1"/>
    </source>
</evidence>
<evidence type="ECO:0000256" key="1">
    <source>
        <dbReference type="SAM" id="MobiDB-lite"/>
    </source>
</evidence>
<evidence type="ECO:0000313" key="4">
    <source>
        <dbReference type="Proteomes" id="UP001582793"/>
    </source>
</evidence>
<dbReference type="PANTHER" id="PTHR33498">
    <property type="entry name" value="TRANSPOSASE FOR INSERTION SEQUENCE ELEMENT IS1557"/>
    <property type="match status" value="1"/>
</dbReference>
<feature type="compositionally biased region" description="Basic and acidic residues" evidence="1">
    <location>
        <begin position="282"/>
        <end position="300"/>
    </location>
</feature>
<accession>A0ABV5D3R0</accession>
<gene>
    <name evidence="3" type="ORF">AAFH96_33360</name>
</gene>
<dbReference type="NCBIfam" id="NF033550">
    <property type="entry name" value="transpos_ISL3"/>
    <property type="match status" value="1"/>
</dbReference>
<dbReference type="RefSeq" id="WP_375736866.1">
    <property type="nucleotide sequence ID" value="NZ_JBCGDC010000182.1"/>
</dbReference>
<comment type="caution">
    <text evidence="3">The sequence shown here is derived from an EMBL/GenBank/DDBJ whole genome shotgun (WGS) entry which is preliminary data.</text>
</comment>
<feature type="domain" description="Transposase IS204/IS1001/IS1096/IS1165 DDE" evidence="2">
    <location>
        <begin position="155"/>
        <end position="253"/>
    </location>
</feature>
<feature type="compositionally biased region" description="Low complexity" evidence="1">
    <location>
        <begin position="306"/>
        <end position="331"/>
    </location>
</feature>
<dbReference type="Proteomes" id="UP001582793">
    <property type="component" value="Unassembled WGS sequence"/>
</dbReference>
<organism evidence="3 4">
    <name type="scientific">Polymorphospora lycopeni</name>
    <dbReference type="NCBI Taxonomy" id="3140240"/>
    <lineage>
        <taxon>Bacteria</taxon>
        <taxon>Bacillati</taxon>
        <taxon>Actinomycetota</taxon>
        <taxon>Actinomycetes</taxon>
        <taxon>Micromonosporales</taxon>
        <taxon>Micromonosporaceae</taxon>
        <taxon>Polymorphospora</taxon>
    </lineage>
</organism>
<keyword evidence="4" id="KW-1185">Reference proteome</keyword>
<protein>
    <submittedName>
        <fullName evidence="3">ISL3 family transposase</fullName>
    </submittedName>
</protein>
<dbReference type="EMBL" id="JBCGDC010000182">
    <property type="protein sequence ID" value="MFB6397936.1"/>
    <property type="molecule type" value="Genomic_DNA"/>
</dbReference>
<evidence type="ECO:0000259" key="2">
    <source>
        <dbReference type="Pfam" id="PF01610"/>
    </source>
</evidence>
<name>A0ABV5D3R0_9ACTN</name>
<dbReference type="InterPro" id="IPR002560">
    <property type="entry name" value="Transposase_DDE"/>
</dbReference>
<feature type="region of interest" description="Disordered" evidence="1">
    <location>
        <begin position="255"/>
        <end position="339"/>
    </location>
</feature>